<feature type="domain" description="RNA polymerase sigma factor 70 region 4 type 2" evidence="8">
    <location>
        <begin position="116"/>
        <end position="166"/>
    </location>
</feature>
<evidence type="ECO:0000256" key="6">
    <source>
        <dbReference type="RuleBase" id="RU000716"/>
    </source>
</evidence>
<accession>A0A372LAP9</accession>
<dbReference type="GO" id="GO:0003677">
    <property type="term" value="F:DNA binding"/>
    <property type="evidence" value="ECO:0007669"/>
    <property type="project" value="UniProtKB-KW"/>
</dbReference>
<keyword evidence="3 6" id="KW-0731">Sigma factor</keyword>
<dbReference type="InterPro" id="IPR013324">
    <property type="entry name" value="RNA_pol_sigma_r3/r4-like"/>
</dbReference>
<keyword evidence="5 6" id="KW-0804">Transcription</keyword>
<dbReference type="InterPro" id="IPR013249">
    <property type="entry name" value="RNA_pol_sigma70_r4_t2"/>
</dbReference>
<dbReference type="InterPro" id="IPR039425">
    <property type="entry name" value="RNA_pol_sigma-70-like"/>
</dbReference>
<dbReference type="EMBL" id="QVTD01000008">
    <property type="protein sequence ID" value="RFU62815.1"/>
    <property type="molecule type" value="Genomic_DNA"/>
</dbReference>
<dbReference type="GO" id="GO:0016987">
    <property type="term" value="F:sigma factor activity"/>
    <property type="evidence" value="ECO:0007669"/>
    <property type="project" value="UniProtKB-KW"/>
</dbReference>
<dbReference type="CDD" id="cd06171">
    <property type="entry name" value="Sigma70_r4"/>
    <property type="match status" value="1"/>
</dbReference>
<feature type="domain" description="RNA polymerase sigma-70 region 2" evidence="7">
    <location>
        <begin position="18"/>
        <end position="83"/>
    </location>
</feature>
<evidence type="ECO:0000313" key="10">
    <source>
        <dbReference type="Proteomes" id="UP000262939"/>
    </source>
</evidence>
<dbReference type="SUPFAM" id="SSF88946">
    <property type="entry name" value="Sigma2 domain of RNA polymerase sigma factors"/>
    <property type="match status" value="1"/>
</dbReference>
<name>A0A372LAP9_9BACI</name>
<evidence type="ECO:0000259" key="8">
    <source>
        <dbReference type="Pfam" id="PF08281"/>
    </source>
</evidence>
<dbReference type="PANTHER" id="PTHR43133">
    <property type="entry name" value="RNA POLYMERASE ECF-TYPE SIGMA FACTO"/>
    <property type="match status" value="1"/>
</dbReference>
<dbReference type="InterPro" id="IPR013325">
    <property type="entry name" value="RNA_pol_sigma_r2"/>
</dbReference>
<evidence type="ECO:0000256" key="4">
    <source>
        <dbReference type="ARBA" id="ARBA00023125"/>
    </source>
</evidence>
<dbReference type="InterPro" id="IPR014284">
    <property type="entry name" value="RNA_pol_sigma-70_dom"/>
</dbReference>
<reference evidence="9 10" key="1">
    <citation type="submission" date="2018-08" db="EMBL/GenBank/DDBJ databases">
        <title>Bacillus chawlae sp. nov., Bacillus glennii sp. nov., and Bacillus saganii sp. nov. Isolated from the Vehicle Assembly Building at Kennedy Space Center where the Viking Spacecraft were Assembled.</title>
        <authorList>
            <person name="Seuylemezian A."/>
            <person name="Vaishampayan P."/>
        </authorList>
    </citation>
    <scope>NUCLEOTIDE SEQUENCE [LARGE SCALE GENOMIC DNA]</scope>
    <source>
        <strain evidence="9 10">V44-8</strain>
    </source>
</reference>
<gene>
    <name evidence="9" type="ORF">D0466_12705</name>
</gene>
<dbReference type="OrthoDB" id="2470088at2"/>
<dbReference type="InterPro" id="IPR007627">
    <property type="entry name" value="RNA_pol_sigma70_r2"/>
</dbReference>
<evidence type="ECO:0000313" key="9">
    <source>
        <dbReference type="EMBL" id="RFU62815.1"/>
    </source>
</evidence>
<dbReference type="Pfam" id="PF04542">
    <property type="entry name" value="Sigma70_r2"/>
    <property type="match status" value="1"/>
</dbReference>
<dbReference type="Gene3D" id="1.10.10.10">
    <property type="entry name" value="Winged helix-like DNA-binding domain superfamily/Winged helix DNA-binding domain"/>
    <property type="match status" value="1"/>
</dbReference>
<dbReference type="Gene3D" id="1.10.1740.10">
    <property type="match status" value="1"/>
</dbReference>
<organism evidence="9 10">
    <name type="scientific">Peribacillus glennii</name>
    <dbReference type="NCBI Taxonomy" id="2303991"/>
    <lineage>
        <taxon>Bacteria</taxon>
        <taxon>Bacillati</taxon>
        <taxon>Bacillota</taxon>
        <taxon>Bacilli</taxon>
        <taxon>Bacillales</taxon>
        <taxon>Bacillaceae</taxon>
        <taxon>Peribacillus</taxon>
    </lineage>
</organism>
<dbReference type="AlphaFoldDB" id="A0A372LAP9"/>
<keyword evidence="4 6" id="KW-0238">DNA-binding</keyword>
<dbReference type="GO" id="GO:0006352">
    <property type="term" value="P:DNA-templated transcription initiation"/>
    <property type="evidence" value="ECO:0007669"/>
    <property type="project" value="InterPro"/>
</dbReference>
<proteinExistence type="inferred from homology"/>
<comment type="caution">
    <text evidence="9">The sequence shown here is derived from an EMBL/GenBank/DDBJ whole genome shotgun (WGS) entry which is preliminary data.</text>
</comment>
<dbReference type="SUPFAM" id="SSF88659">
    <property type="entry name" value="Sigma3 and sigma4 domains of RNA polymerase sigma factors"/>
    <property type="match status" value="1"/>
</dbReference>
<dbReference type="Proteomes" id="UP000262939">
    <property type="component" value="Unassembled WGS sequence"/>
</dbReference>
<keyword evidence="2 6" id="KW-0805">Transcription regulation</keyword>
<keyword evidence="10" id="KW-1185">Reference proteome</keyword>
<dbReference type="InterPro" id="IPR000838">
    <property type="entry name" value="RNA_pol_sigma70_ECF_CS"/>
</dbReference>
<dbReference type="Pfam" id="PF08281">
    <property type="entry name" value="Sigma70_r4_2"/>
    <property type="match status" value="1"/>
</dbReference>
<sequence>MSVEGAGVLGNRDVLEWFQLYSDVIYQFLIYRTGSADVEDLVQEVFIKAMKGIERYEGNASPKTWLFSIARNVAIDEIRRRKRYRIKNLLFESQHTRETINNPEEILLLNEENKYIFRVIQSLKAAYRDVLIMRGIQQLSVAEAAAALEWNENKVRSTYHRARKALKQRLGGISDE</sequence>
<dbReference type="NCBIfam" id="TIGR02937">
    <property type="entry name" value="sigma70-ECF"/>
    <property type="match status" value="1"/>
</dbReference>
<dbReference type="PROSITE" id="PS01063">
    <property type="entry name" value="SIGMA70_ECF"/>
    <property type="match status" value="1"/>
</dbReference>
<protein>
    <recommendedName>
        <fullName evidence="6">RNA polymerase sigma factor</fullName>
    </recommendedName>
</protein>
<dbReference type="GO" id="GO:0006950">
    <property type="term" value="P:response to stress"/>
    <property type="evidence" value="ECO:0007669"/>
    <property type="project" value="UniProtKB-ARBA"/>
</dbReference>
<evidence type="ECO:0000256" key="5">
    <source>
        <dbReference type="ARBA" id="ARBA00023163"/>
    </source>
</evidence>
<dbReference type="PANTHER" id="PTHR43133:SF60">
    <property type="entry name" value="RNA POLYMERASE SIGMA FACTOR SIGV"/>
    <property type="match status" value="1"/>
</dbReference>
<evidence type="ECO:0000259" key="7">
    <source>
        <dbReference type="Pfam" id="PF04542"/>
    </source>
</evidence>
<comment type="similarity">
    <text evidence="1 6">Belongs to the sigma-70 factor family. ECF subfamily.</text>
</comment>
<dbReference type="InterPro" id="IPR036388">
    <property type="entry name" value="WH-like_DNA-bd_sf"/>
</dbReference>
<evidence type="ECO:0000256" key="1">
    <source>
        <dbReference type="ARBA" id="ARBA00010641"/>
    </source>
</evidence>
<evidence type="ECO:0000256" key="2">
    <source>
        <dbReference type="ARBA" id="ARBA00023015"/>
    </source>
</evidence>
<evidence type="ECO:0000256" key="3">
    <source>
        <dbReference type="ARBA" id="ARBA00023082"/>
    </source>
</evidence>